<organism evidence="1 2">
    <name type="scientific">Rhizophagus irregularis</name>
    <dbReference type="NCBI Taxonomy" id="588596"/>
    <lineage>
        <taxon>Eukaryota</taxon>
        <taxon>Fungi</taxon>
        <taxon>Fungi incertae sedis</taxon>
        <taxon>Mucoromycota</taxon>
        <taxon>Glomeromycotina</taxon>
        <taxon>Glomeromycetes</taxon>
        <taxon>Glomerales</taxon>
        <taxon>Glomeraceae</taxon>
        <taxon>Rhizophagus</taxon>
    </lineage>
</organism>
<protein>
    <submittedName>
        <fullName evidence="1">Uncharacterized protein</fullName>
    </submittedName>
</protein>
<dbReference type="AlphaFoldDB" id="A0A2I1G8X2"/>
<keyword evidence="2" id="KW-1185">Reference proteome</keyword>
<proteinExistence type="predicted"/>
<sequence>MDDDDIIGVDECDGNSDCTINIDIDYDKNINSFSNKRRTYSGPIAVMTDSTKLKPELHYSPQLGCIIGSSIVVIFKDL</sequence>
<gene>
    <name evidence="1" type="ORF">RhiirA4_457014</name>
</gene>
<evidence type="ECO:0000313" key="2">
    <source>
        <dbReference type="Proteomes" id="UP000234323"/>
    </source>
</evidence>
<name>A0A2I1G8X2_9GLOM</name>
<comment type="caution">
    <text evidence="1">The sequence shown here is derived from an EMBL/GenBank/DDBJ whole genome shotgun (WGS) entry which is preliminary data.</text>
</comment>
<dbReference type="EMBL" id="LLXI01000234">
    <property type="protein sequence ID" value="PKY43085.1"/>
    <property type="molecule type" value="Genomic_DNA"/>
</dbReference>
<evidence type="ECO:0000313" key="1">
    <source>
        <dbReference type="EMBL" id="PKY43085.1"/>
    </source>
</evidence>
<reference evidence="1 2" key="1">
    <citation type="submission" date="2015-10" db="EMBL/GenBank/DDBJ databases">
        <title>Genome analyses suggest a sexual origin of heterokaryosis in a supposedly ancient asexual fungus.</title>
        <authorList>
            <person name="Ropars J."/>
            <person name="Sedzielewska K."/>
            <person name="Noel J."/>
            <person name="Charron P."/>
            <person name="Farinelli L."/>
            <person name="Marton T."/>
            <person name="Kruger M."/>
            <person name="Pelin A."/>
            <person name="Brachmann A."/>
            <person name="Corradi N."/>
        </authorList>
    </citation>
    <scope>NUCLEOTIDE SEQUENCE [LARGE SCALE GENOMIC DNA]</scope>
    <source>
        <strain evidence="1 2">A4</strain>
    </source>
</reference>
<dbReference type="Proteomes" id="UP000234323">
    <property type="component" value="Unassembled WGS sequence"/>
</dbReference>
<accession>A0A2I1G8X2</accession>